<dbReference type="PANTHER" id="PTHR34597:SF3">
    <property type="entry name" value="OUTER MEMBRANE TRANSPORTER CDIB"/>
    <property type="match status" value="1"/>
</dbReference>
<evidence type="ECO:0000313" key="7">
    <source>
        <dbReference type="Proteomes" id="UP001528411"/>
    </source>
</evidence>
<dbReference type="Gene3D" id="3.10.20.310">
    <property type="entry name" value="membrane protein fhac"/>
    <property type="match status" value="1"/>
</dbReference>
<evidence type="ECO:0000259" key="5">
    <source>
        <dbReference type="Pfam" id="PF08479"/>
    </source>
</evidence>
<feature type="domain" description="Haemolysin activator HlyB C-terminal" evidence="4">
    <location>
        <begin position="152"/>
        <end position="272"/>
    </location>
</feature>
<dbReference type="RefSeq" id="WP_272182384.1">
    <property type="nucleotide sequence ID" value="NZ_JAQOMS010000002.1"/>
</dbReference>
<name>A0ABT5FJL1_9GAMM</name>
<evidence type="ECO:0000256" key="2">
    <source>
        <dbReference type="ARBA" id="ARBA00022692"/>
    </source>
</evidence>
<comment type="caution">
    <text evidence="6">The sequence shown here is derived from an EMBL/GenBank/DDBJ whole genome shotgun (WGS) entry which is preliminary data.</text>
</comment>
<dbReference type="Proteomes" id="UP001528411">
    <property type="component" value="Unassembled WGS sequence"/>
</dbReference>
<protein>
    <submittedName>
        <fullName evidence="6">POTRA domain-containing protein</fullName>
    </submittedName>
</protein>
<organism evidence="6 7">
    <name type="scientific">Psychrosphaera algicola</name>
    <dbReference type="NCBI Taxonomy" id="3023714"/>
    <lineage>
        <taxon>Bacteria</taxon>
        <taxon>Pseudomonadati</taxon>
        <taxon>Pseudomonadota</taxon>
        <taxon>Gammaproteobacteria</taxon>
        <taxon>Alteromonadales</taxon>
        <taxon>Pseudoalteromonadaceae</taxon>
        <taxon>Psychrosphaera</taxon>
    </lineage>
</organism>
<reference evidence="6 7" key="1">
    <citation type="submission" date="2023-01" db="EMBL/GenBank/DDBJ databases">
        <title>Psychrosphaera sp. nov., isolated from marine algae.</title>
        <authorList>
            <person name="Bayburt H."/>
            <person name="Choi B.J."/>
            <person name="Kim J.M."/>
            <person name="Choi D.G."/>
            <person name="Jeon C.O."/>
        </authorList>
    </citation>
    <scope>NUCLEOTIDE SEQUENCE [LARGE SCALE GENOMIC DNA]</scope>
    <source>
        <strain evidence="6 7">G1-22</strain>
    </source>
</reference>
<dbReference type="Gene3D" id="2.40.160.50">
    <property type="entry name" value="membrane protein fhac: a member of the omp85/tpsb transporter family"/>
    <property type="match status" value="1"/>
</dbReference>
<keyword evidence="7" id="KW-1185">Reference proteome</keyword>
<dbReference type="InterPro" id="IPR051544">
    <property type="entry name" value="TPS_OM_transporter"/>
</dbReference>
<evidence type="ECO:0000256" key="3">
    <source>
        <dbReference type="ARBA" id="ARBA00023237"/>
    </source>
</evidence>
<evidence type="ECO:0000259" key="4">
    <source>
        <dbReference type="Pfam" id="PF03865"/>
    </source>
</evidence>
<dbReference type="InterPro" id="IPR013686">
    <property type="entry name" value="Polypept-transport_assoc_ShlB"/>
</dbReference>
<dbReference type="Pfam" id="PF03865">
    <property type="entry name" value="ShlB"/>
    <property type="match status" value="1"/>
</dbReference>
<keyword evidence="1" id="KW-0472">Membrane</keyword>
<keyword evidence="3" id="KW-0998">Cell outer membrane</keyword>
<evidence type="ECO:0000256" key="1">
    <source>
        <dbReference type="ARBA" id="ARBA00022452"/>
    </source>
</evidence>
<dbReference type="PANTHER" id="PTHR34597">
    <property type="entry name" value="SLR1661 PROTEIN"/>
    <property type="match status" value="1"/>
</dbReference>
<keyword evidence="1" id="KW-1134">Transmembrane beta strand</keyword>
<keyword evidence="2" id="KW-0812">Transmembrane</keyword>
<accession>A0ABT5FJL1</accession>
<gene>
    <name evidence="6" type="ORF">PN838_24900</name>
</gene>
<feature type="domain" description="Polypeptide-transport-associated ShlB-type" evidence="5">
    <location>
        <begin position="2"/>
        <end position="73"/>
    </location>
</feature>
<sequence length="530" mass="59586">MRGVKITGNNVLTKEDVSPLIQPRINQQITANELKDIAAKLTLVLQSKGYKSSRAFVPPQQISGGIVEFQVEEDLLSNIHVLGKDSFKYEESLFYQYFADLKGKIIHTPTLVERLKYLNFLPGTRIKPTLKKVEFGKSALVLVLEPVEDLTALAINNNASRYQGDLRTVFSTLVTNPTGRSDTFSLFAAINPEFPKYFSSMAASYSVPFGNKGAKLHLNMSKLDYQIDPDAIGQSLLLFSGSSDTMSVSYEKPFWLDVGSNSWTVGLEKRSASSQTTNNFPDPLVGNQIGFKWVDQSETLYALNASMQFVFSDQIIDENYPAQNVLNVKVAKILEGLADATTQEEIDYKELNNNNGIIPQKGPIGDTRDAVANFWKVYLSYYRRQTLPWNMTLNVQANIEWANFDNILSSYDYGGADTGTSGGDLSISVARNFEFEKYLDWMNLQFGFEQQISYNTFYPDRNRPLDRSVEACGGLTDLTPYSQYRCDASSPFLSTRLKKDNHLLSVKVRSRLQSFGVTEDKATITYTYVF</sequence>
<dbReference type="InterPro" id="IPR005565">
    <property type="entry name" value="Hemolysn_activator_HlyB_C"/>
</dbReference>
<evidence type="ECO:0000313" key="6">
    <source>
        <dbReference type="EMBL" id="MDC2891383.1"/>
    </source>
</evidence>
<dbReference type="EMBL" id="JAQOMS010000002">
    <property type="protein sequence ID" value="MDC2891383.1"/>
    <property type="molecule type" value="Genomic_DNA"/>
</dbReference>
<proteinExistence type="predicted"/>
<dbReference type="Pfam" id="PF08479">
    <property type="entry name" value="POTRA_2"/>
    <property type="match status" value="1"/>
</dbReference>